<accession>A0A4V6WIR2</accession>
<evidence type="ECO:0000256" key="1">
    <source>
        <dbReference type="ARBA" id="ARBA00022801"/>
    </source>
</evidence>
<dbReference type="AlphaFoldDB" id="A0A4V6WIR2"/>
<organism evidence="2 3">
    <name type="scientific">Paracoccus gahaiensis</name>
    <dbReference type="NCBI Taxonomy" id="1706839"/>
    <lineage>
        <taxon>Bacteria</taxon>
        <taxon>Pseudomonadati</taxon>
        <taxon>Pseudomonadota</taxon>
        <taxon>Alphaproteobacteria</taxon>
        <taxon>Rhodobacterales</taxon>
        <taxon>Paracoccaceae</taxon>
        <taxon>Paracoccus</taxon>
    </lineage>
</organism>
<dbReference type="Pfam" id="PF01546">
    <property type="entry name" value="Peptidase_M20"/>
    <property type="match status" value="1"/>
</dbReference>
<dbReference type="OrthoDB" id="9777385at2"/>
<proteinExistence type="predicted"/>
<keyword evidence="1 2" id="KW-0378">Hydrolase</keyword>
<sequence length="83" mass="8573">MIAAATRVLGADRVDGLASPVGGSEDFSFMLETVLGAYVMIGNGDGPGAAFVHTPHSDFNDALIPIGISSWLALVAAELNRAW</sequence>
<reference evidence="2 3" key="1">
    <citation type="submission" date="2019-04" db="EMBL/GenBank/DDBJ databases">
        <authorList>
            <person name="Li J."/>
        </authorList>
    </citation>
    <scope>NUCLEOTIDE SEQUENCE [LARGE SCALE GENOMIC DNA]</scope>
    <source>
        <strain evidence="2 3">KCTC 42687</strain>
    </source>
</reference>
<keyword evidence="3" id="KW-1185">Reference proteome</keyword>
<dbReference type="SUPFAM" id="SSF53187">
    <property type="entry name" value="Zn-dependent exopeptidases"/>
    <property type="match status" value="1"/>
</dbReference>
<dbReference type="RefSeq" id="WP_136886373.1">
    <property type="nucleotide sequence ID" value="NZ_SUNI01000011.1"/>
</dbReference>
<dbReference type="EMBL" id="SUNI01000011">
    <property type="protein sequence ID" value="TJZ91268.1"/>
    <property type="molecule type" value="Genomic_DNA"/>
</dbReference>
<evidence type="ECO:0000313" key="3">
    <source>
        <dbReference type="Proteomes" id="UP000309747"/>
    </source>
</evidence>
<comment type="caution">
    <text evidence="2">The sequence shown here is derived from an EMBL/GenBank/DDBJ whole genome shotgun (WGS) entry which is preliminary data.</text>
</comment>
<dbReference type="GO" id="GO:0016787">
    <property type="term" value="F:hydrolase activity"/>
    <property type="evidence" value="ECO:0007669"/>
    <property type="project" value="UniProtKB-KW"/>
</dbReference>
<dbReference type="Proteomes" id="UP000309747">
    <property type="component" value="Unassembled WGS sequence"/>
</dbReference>
<protein>
    <submittedName>
        <fullName evidence="2">Amidohydrolase</fullName>
    </submittedName>
</protein>
<name>A0A4V6WIR2_9RHOB</name>
<evidence type="ECO:0000313" key="2">
    <source>
        <dbReference type="EMBL" id="TJZ91268.1"/>
    </source>
</evidence>
<dbReference type="InterPro" id="IPR002933">
    <property type="entry name" value="Peptidase_M20"/>
</dbReference>
<gene>
    <name evidence="2" type="ORF">FA743_12140</name>
</gene>
<dbReference type="Gene3D" id="3.40.630.10">
    <property type="entry name" value="Zn peptidases"/>
    <property type="match status" value="1"/>
</dbReference>